<comment type="caution">
    <text evidence="1">The sequence shown here is derived from an EMBL/GenBank/DDBJ whole genome shotgun (WGS) entry which is preliminary data.</text>
</comment>
<evidence type="ECO:0000313" key="1">
    <source>
        <dbReference type="EMBL" id="SQA62015.1"/>
    </source>
</evidence>
<dbReference type="Proteomes" id="UP000250416">
    <property type="component" value="Unassembled WGS sequence"/>
</dbReference>
<sequence length="302" mass="34453">MPFGKCRLCEAEAQLQLSHILPSFVFRWLRESSGGSPIRNSREPNQRTQDGEKEYWLCQTCEGLLSRSERAFANKLFHPYLADPSRRYAYGPWLLHFCTSVSWRALLYFMEKTASRDSSLARNQNVLTAEAVWREYILGVRQHPMQFRQYIYPLDQIAAASGEFAPNINRYLMRAIDMDLCESRSSTFVYSKLGRFIILGVVSQSDAASWQGGKVHASEGAVESRRYVMPVGLGSYLNSRAKKIDEALASISDRQYQKVQDGIKANAHKFVKSDSFVAMQADIEMFGDDAFLIRNPRADTKK</sequence>
<organism evidence="1 2">
    <name type="scientific">Burkholderia cepacia</name>
    <name type="common">Pseudomonas cepacia</name>
    <dbReference type="NCBI Taxonomy" id="292"/>
    <lineage>
        <taxon>Bacteria</taxon>
        <taxon>Pseudomonadati</taxon>
        <taxon>Pseudomonadota</taxon>
        <taxon>Betaproteobacteria</taxon>
        <taxon>Burkholderiales</taxon>
        <taxon>Burkholderiaceae</taxon>
        <taxon>Burkholderia</taxon>
        <taxon>Burkholderia cepacia complex</taxon>
    </lineage>
</organism>
<dbReference type="RefSeq" id="WP_151289644.1">
    <property type="nucleotide sequence ID" value="NZ_UARD01000060.1"/>
</dbReference>
<protein>
    <recommendedName>
        <fullName evidence="3">HNH endonuclease</fullName>
    </recommendedName>
</protein>
<name>A0AAE8NN02_BURCE</name>
<proteinExistence type="predicted"/>
<dbReference type="AlphaFoldDB" id="A0AAE8NN02"/>
<reference evidence="1 2" key="1">
    <citation type="submission" date="2018-06" db="EMBL/GenBank/DDBJ databases">
        <authorList>
            <consortium name="Pathogen Informatics"/>
            <person name="Doyle S."/>
        </authorList>
    </citation>
    <scope>NUCLEOTIDE SEQUENCE [LARGE SCALE GENOMIC DNA]</scope>
    <source>
        <strain evidence="1 2">NCTC10661</strain>
    </source>
</reference>
<accession>A0AAE8NN02</accession>
<evidence type="ECO:0000313" key="2">
    <source>
        <dbReference type="Proteomes" id="UP000250416"/>
    </source>
</evidence>
<evidence type="ECO:0008006" key="3">
    <source>
        <dbReference type="Google" id="ProtNLM"/>
    </source>
</evidence>
<gene>
    <name evidence="1" type="ORF">NCTC10661_07577</name>
</gene>
<dbReference type="EMBL" id="UARD01000060">
    <property type="protein sequence ID" value="SQA62015.1"/>
    <property type="molecule type" value="Genomic_DNA"/>
</dbReference>